<gene>
    <name evidence="10" type="ORF">WJX72_011118</name>
</gene>
<feature type="compositionally biased region" description="Polar residues" evidence="7">
    <location>
        <begin position="133"/>
        <end position="146"/>
    </location>
</feature>
<comment type="similarity">
    <text evidence="2">Belongs to the bZIP family.</text>
</comment>
<keyword evidence="11" id="KW-1185">Reference proteome</keyword>
<organism evidence="10 11">
    <name type="scientific">[Myrmecia] bisecta</name>
    <dbReference type="NCBI Taxonomy" id="41462"/>
    <lineage>
        <taxon>Eukaryota</taxon>
        <taxon>Viridiplantae</taxon>
        <taxon>Chlorophyta</taxon>
        <taxon>core chlorophytes</taxon>
        <taxon>Trebouxiophyceae</taxon>
        <taxon>Trebouxiales</taxon>
        <taxon>Trebouxiaceae</taxon>
        <taxon>Myrmecia</taxon>
    </lineage>
</organism>
<evidence type="ECO:0000256" key="1">
    <source>
        <dbReference type="ARBA" id="ARBA00004123"/>
    </source>
</evidence>
<feature type="compositionally biased region" description="Low complexity" evidence="7">
    <location>
        <begin position="316"/>
        <end position="333"/>
    </location>
</feature>
<keyword evidence="6" id="KW-0539">Nucleus</keyword>
<feature type="domain" description="BZIP" evidence="8">
    <location>
        <begin position="167"/>
        <end position="209"/>
    </location>
</feature>
<dbReference type="PROSITE" id="PS00036">
    <property type="entry name" value="BZIP_BASIC"/>
    <property type="match status" value="1"/>
</dbReference>
<evidence type="ECO:0000259" key="9">
    <source>
        <dbReference type="PROSITE" id="PS51806"/>
    </source>
</evidence>
<evidence type="ECO:0000256" key="3">
    <source>
        <dbReference type="ARBA" id="ARBA00023015"/>
    </source>
</evidence>
<dbReference type="EMBL" id="JALJOR010000011">
    <property type="protein sequence ID" value="KAK9809192.1"/>
    <property type="molecule type" value="Genomic_DNA"/>
</dbReference>
<dbReference type="Proteomes" id="UP001489004">
    <property type="component" value="Unassembled WGS sequence"/>
</dbReference>
<sequence length="570" mass="61158">MEGEEGFKPYLQGSAGRPQSPEGQQCYESGRGQPIKDGSSHRTSPVARADSDPGKSSMAGMQHWSTSSAPPPASRPPATHASQAGYSQQHAQQHHLNQLAGWPKSLPQGGMAAKRKRKDGGSGAAGSDRVSPFGNQRGASKASASSGDEDDNVGGANNEPSEVGELKDLNKRRLEQNREAARKSRQRRKAYVVSLEEELQRLRCEVMQLGGSANMAGPQLSDQHPSITLPAPSHSTLLSGDVLDTSRHRRPADAILPGFSTDAHRAGNSGLQAAVRAARAATLLARESSTHPTGAAGGMLPRSDGAQWSALQQMLAASPGSSGATPAAQPSGSMSPGAAERLSQRTGMLQAFANWRESHAATALEIRRLVNGEGNEDGLLQLVDQARGQLLGLFGLKKAIVSSEHAPLILGLEHLLPEERLFAWLGTYRASDACHGLATKLNSQLDDMQRLKLAALKESLVQQEKTIGRGYEDVVCELREKASREATRLPATDSGDSTGDGVWEAPDTLGKLQALRMLLLRADGLWEQFLEETERQLTLRQYAVAVISMAEMTAHLQNLHLPWMKLMRSH</sequence>
<dbReference type="PANTHER" id="PTHR45693:SF1">
    <property type="entry name" value="TRANSCRIPTION FACTOR PERIANTHIA"/>
    <property type="match status" value="1"/>
</dbReference>
<dbReference type="GO" id="GO:0006351">
    <property type="term" value="P:DNA-templated transcription"/>
    <property type="evidence" value="ECO:0007669"/>
    <property type="project" value="InterPro"/>
</dbReference>
<feature type="compositionally biased region" description="Low complexity" evidence="7">
    <location>
        <begin position="76"/>
        <end position="100"/>
    </location>
</feature>
<proteinExistence type="inferred from homology"/>
<dbReference type="CDD" id="cd14686">
    <property type="entry name" value="bZIP"/>
    <property type="match status" value="1"/>
</dbReference>
<dbReference type="SMART" id="SM00338">
    <property type="entry name" value="BRLZ"/>
    <property type="match status" value="1"/>
</dbReference>
<dbReference type="GO" id="GO:0003700">
    <property type="term" value="F:DNA-binding transcription factor activity"/>
    <property type="evidence" value="ECO:0007669"/>
    <property type="project" value="InterPro"/>
</dbReference>
<evidence type="ECO:0000256" key="5">
    <source>
        <dbReference type="ARBA" id="ARBA00023163"/>
    </source>
</evidence>
<dbReference type="AlphaFoldDB" id="A0AAW1PK31"/>
<comment type="subcellular location">
    <subcellularLocation>
        <location evidence="1">Nucleus</location>
    </subcellularLocation>
</comment>
<protein>
    <recommendedName>
        <fullName evidence="12">BZIP domain-containing protein</fullName>
    </recommendedName>
</protein>
<dbReference type="Pfam" id="PF00170">
    <property type="entry name" value="bZIP_1"/>
    <property type="match status" value="1"/>
</dbReference>
<evidence type="ECO:0000256" key="2">
    <source>
        <dbReference type="ARBA" id="ARBA00007163"/>
    </source>
</evidence>
<dbReference type="PROSITE" id="PS50217">
    <property type="entry name" value="BZIP"/>
    <property type="match status" value="1"/>
</dbReference>
<keyword evidence="5" id="KW-0804">Transcription</keyword>
<dbReference type="GO" id="GO:0043565">
    <property type="term" value="F:sequence-specific DNA binding"/>
    <property type="evidence" value="ECO:0007669"/>
    <property type="project" value="InterPro"/>
</dbReference>
<dbReference type="Gene3D" id="1.20.5.170">
    <property type="match status" value="1"/>
</dbReference>
<dbReference type="InterPro" id="IPR046347">
    <property type="entry name" value="bZIP_sf"/>
</dbReference>
<dbReference type="GO" id="GO:0005634">
    <property type="term" value="C:nucleus"/>
    <property type="evidence" value="ECO:0007669"/>
    <property type="project" value="UniProtKB-SubCell"/>
</dbReference>
<evidence type="ECO:0000313" key="10">
    <source>
        <dbReference type="EMBL" id="KAK9809192.1"/>
    </source>
</evidence>
<evidence type="ECO:0000259" key="8">
    <source>
        <dbReference type="PROSITE" id="PS50217"/>
    </source>
</evidence>
<dbReference type="SUPFAM" id="SSF57959">
    <property type="entry name" value="Leucine zipper domain"/>
    <property type="match status" value="1"/>
</dbReference>
<evidence type="ECO:0000256" key="4">
    <source>
        <dbReference type="ARBA" id="ARBA00023125"/>
    </source>
</evidence>
<keyword evidence="4" id="KW-0238">DNA-binding</keyword>
<evidence type="ECO:0000313" key="11">
    <source>
        <dbReference type="Proteomes" id="UP001489004"/>
    </source>
</evidence>
<dbReference type="PROSITE" id="PS51806">
    <property type="entry name" value="DOG1"/>
    <property type="match status" value="1"/>
</dbReference>
<keyword evidence="3" id="KW-0805">Transcription regulation</keyword>
<evidence type="ECO:0008006" key="12">
    <source>
        <dbReference type="Google" id="ProtNLM"/>
    </source>
</evidence>
<evidence type="ECO:0000256" key="6">
    <source>
        <dbReference type="ARBA" id="ARBA00023242"/>
    </source>
</evidence>
<accession>A0AAW1PK31</accession>
<reference evidence="10 11" key="1">
    <citation type="journal article" date="2024" name="Nat. Commun.">
        <title>Phylogenomics reveals the evolutionary origins of lichenization in chlorophyte algae.</title>
        <authorList>
            <person name="Puginier C."/>
            <person name="Libourel C."/>
            <person name="Otte J."/>
            <person name="Skaloud P."/>
            <person name="Haon M."/>
            <person name="Grisel S."/>
            <person name="Petersen M."/>
            <person name="Berrin J.G."/>
            <person name="Delaux P.M."/>
            <person name="Dal Grande F."/>
            <person name="Keller J."/>
        </authorList>
    </citation>
    <scope>NUCLEOTIDE SEQUENCE [LARGE SCALE GENOMIC DNA]</scope>
    <source>
        <strain evidence="10 11">SAG 2043</strain>
    </source>
</reference>
<dbReference type="InterPro" id="IPR004827">
    <property type="entry name" value="bZIP"/>
</dbReference>
<feature type="domain" description="DOG1" evidence="9">
    <location>
        <begin position="345"/>
        <end position="566"/>
    </location>
</feature>
<feature type="region of interest" description="Disordered" evidence="7">
    <location>
        <begin position="315"/>
        <end position="341"/>
    </location>
</feature>
<dbReference type="PANTHER" id="PTHR45693">
    <property type="entry name" value="TRANSCRIPTION FACTOR TGA9"/>
    <property type="match status" value="1"/>
</dbReference>
<dbReference type="InterPro" id="IPR025422">
    <property type="entry name" value="TGA_domain"/>
</dbReference>
<comment type="caution">
    <text evidence="10">The sequence shown here is derived from an EMBL/GenBank/DDBJ whole genome shotgun (WGS) entry which is preliminary data.</text>
</comment>
<feature type="compositionally biased region" description="Basic and acidic residues" evidence="7">
    <location>
        <begin position="164"/>
        <end position="182"/>
    </location>
</feature>
<evidence type="ECO:0000256" key="7">
    <source>
        <dbReference type="SAM" id="MobiDB-lite"/>
    </source>
</evidence>
<name>A0AAW1PK31_9CHLO</name>
<feature type="region of interest" description="Disordered" evidence="7">
    <location>
        <begin position="1"/>
        <end position="190"/>
    </location>
</feature>